<dbReference type="Proteomes" id="UP000249794">
    <property type="component" value="Unassembled WGS sequence"/>
</dbReference>
<reference evidence="1 2" key="2">
    <citation type="submission" date="2018-06" db="EMBL/GenBank/DDBJ databases">
        <title>Metagenomic assembly of (sub)arctic Cyanobacteria and their associated microbiome from non-axenic cultures.</title>
        <authorList>
            <person name="Baurain D."/>
        </authorList>
    </citation>
    <scope>NUCLEOTIDE SEQUENCE [LARGE SCALE GENOMIC DNA]</scope>
    <source>
        <strain evidence="1">ULC027bin1</strain>
    </source>
</reference>
<dbReference type="EMBL" id="QBMP01000077">
    <property type="protein sequence ID" value="PZO56274.1"/>
    <property type="molecule type" value="Genomic_DNA"/>
</dbReference>
<accession>A0A2W4XH19</accession>
<organism evidence="1 2">
    <name type="scientific">Phormidesmis priestleyi</name>
    <dbReference type="NCBI Taxonomy" id="268141"/>
    <lineage>
        <taxon>Bacteria</taxon>
        <taxon>Bacillati</taxon>
        <taxon>Cyanobacteriota</taxon>
        <taxon>Cyanophyceae</taxon>
        <taxon>Leptolyngbyales</taxon>
        <taxon>Leptolyngbyaceae</taxon>
        <taxon>Phormidesmis</taxon>
    </lineage>
</organism>
<proteinExistence type="predicted"/>
<evidence type="ECO:0000313" key="2">
    <source>
        <dbReference type="Proteomes" id="UP000249794"/>
    </source>
</evidence>
<gene>
    <name evidence="1" type="ORF">DCF15_09190</name>
</gene>
<name>A0A2W4XH19_9CYAN</name>
<evidence type="ECO:0000313" key="1">
    <source>
        <dbReference type="EMBL" id="PZO56274.1"/>
    </source>
</evidence>
<reference evidence="2" key="1">
    <citation type="submission" date="2018-04" db="EMBL/GenBank/DDBJ databases">
        <authorList>
            <person name="Cornet L."/>
        </authorList>
    </citation>
    <scope>NUCLEOTIDE SEQUENCE [LARGE SCALE GENOMIC DNA]</scope>
</reference>
<protein>
    <submittedName>
        <fullName evidence="1">Uncharacterized protein</fullName>
    </submittedName>
</protein>
<comment type="caution">
    <text evidence="1">The sequence shown here is derived from an EMBL/GenBank/DDBJ whole genome shotgun (WGS) entry which is preliminary data.</text>
</comment>
<dbReference type="AlphaFoldDB" id="A0A2W4XH19"/>
<sequence length="166" mass="19163">MDAVIAVRSFDLWQRRLTNHFSNKPATKLYNAWLGGVIPVLGVESAYRQTGNRLRGSAQDYVEVKSFPKLLVALDRLKEDVQWRRSLLAQGTLRQQDYTPEKIVRKWQVFLEAVAIPAYREWRNYAPWQRRQAMIAAKLSSNLNRVSTRGRRVLLEALTQASPPTP</sequence>